<evidence type="ECO:0000256" key="1">
    <source>
        <dbReference type="SAM" id="MobiDB-lite"/>
    </source>
</evidence>
<feature type="compositionally biased region" description="Polar residues" evidence="1">
    <location>
        <begin position="130"/>
        <end position="150"/>
    </location>
</feature>
<name>U4LLR1_PYROM</name>
<sequence length="324" mass="35733">MAYPLMDCLINGEPIQPSESRAHPALLGYENLTLLQKVSLIENCGYGEYSHLDQVHAHPAFYNPMRHYQQERNLCIAPVRLSLNPLDPMHYGSDPAKSSGPDQTPAPGIRVMRKRATYQYQTLPKEVTAQKTHNGIRTSTVPLRNSTITVQDKKRAQISRQATTSTSLLESQKTFNRSRSDRIHNKETAQGTSSNAHPKKIDIPTQVQKHVVPVAISTPPDVSVPQISNSHSDLILNTITTYSRAAAAQAKDTPEPDRDKAKQAKLPLTPLTAHSLITPAATPSRKRLGSNESAVESPAKRTQQPKRACTKTSRTSNPNYVTKG</sequence>
<protein>
    <submittedName>
        <fullName evidence="2">Uncharacterized protein</fullName>
    </submittedName>
</protein>
<gene>
    <name evidence="2" type="ORF">PCON_13906</name>
</gene>
<dbReference type="AlphaFoldDB" id="U4LLR1"/>
<evidence type="ECO:0000313" key="2">
    <source>
        <dbReference type="EMBL" id="CCX14313.1"/>
    </source>
</evidence>
<dbReference type="EMBL" id="HF935952">
    <property type="protein sequence ID" value="CCX14313.1"/>
    <property type="molecule type" value="Genomic_DNA"/>
</dbReference>
<feature type="compositionally biased region" description="Basic and acidic residues" evidence="1">
    <location>
        <begin position="252"/>
        <end position="262"/>
    </location>
</feature>
<feature type="region of interest" description="Disordered" evidence="1">
    <location>
        <begin position="130"/>
        <end position="201"/>
    </location>
</feature>
<accession>U4LLR1</accession>
<feature type="compositionally biased region" description="Basic and acidic residues" evidence="1">
    <location>
        <begin position="178"/>
        <end position="187"/>
    </location>
</feature>
<organism evidence="2 3">
    <name type="scientific">Pyronema omphalodes (strain CBS 100304)</name>
    <name type="common">Pyronema confluens</name>
    <dbReference type="NCBI Taxonomy" id="1076935"/>
    <lineage>
        <taxon>Eukaryota</taxon>
        <taxon>Fungi</taxon>
        <taxon>Dikarya</taxon>
        <taxon>Ascomycota</taxon>
        <taxon>Pezizomycotina</taxon>
        <taxon>Pezizomycetes</taxon>
        <taxon>Pezizales</taxon>
        <taxon>Pyronemataceae</taxon>
        <taxon>Pyronema</taxon>
    </lineage>
</organism>
<feature type="compositionally biased region" description="Polar residues" evidence="1">
    <location>
        <begin position="310"/>
        <end position="324"/>
    </location>
</feature>
<dbReference type="Proteomes" id="UP000018144">
    <property type="component" value="Unassembled WGS sequence"/>
</dbReference>
<proteinExistence type="predicted"/>
<keyword evidence="3" id="KW-1185">Reference proteome</keyword>
<feature type="compositionally biased region" description="Polar residues" evidence="1">
    <location>
        <begin position="158"/>
        <end position="177"/>
    </location>
</feature>
<feature type="region of interest" description="Disordered" evidence="1">
    <location>
        <begin position="246"/>
        <end position="324"/>
    </location>
</feature>
<evidence type="ECO:0000313" key="3">
    <source>
        <dbReference type="Proteomes" id="UP000018144"/>
    </source>
</evidence>
<reference evidence="2 3" key="1">
    <citation type="journal article" date="2013" name="PLoS Genet.">
        <title>The genome and development-dependent transcriptomes of Pyronema confluens: a window into fungal evolution.</title>
        <authorList>
            <person name="Traeger S."/>
            <person name="Altegoer F."/>
            <person name="Freitag M."/>
            <person name="Gabaldon T."/>
            <person name="Kempken F."/>
            <person name="Kumar A."/>
            <person name="Marcet-Houben M."/>
            <person name="Poggeler S."/>
            <person name="Stajich J.E."/>
            <person name="Nowrousian M."/>
        </authorList>
    </citation>
    <scope>NUCLEOTIDE SEQUENCE [LARGE SCALE GENOMIC DNA]</scope>
    <source>
        <strain evidence="3">CBS 100304</strain>
        <tissue evidence="2">Vegetative mycelium</tissue>
    </source>
</reference>